<dbReference type="GO" id="GO:0008483">
    <property type="term" value="F:transaminase activity"/>
    <property type="evidence" value="ECO:0007669"/>
    <property type="project" value="UniProtKB-KW"/>
</dbReference>
<gene>
    <name evidence="4" type="ORF">D0435_09660</name>
</gene>
<dbReference type="InterPro" id="IPR015421">
    <property type="entry name" value="PyrdxlP-dep_Trfase_major"/>
</dbReference>
<keyword evidence="5" id="KW-1185">Reference proteome</keyword>
<dbReference type="EMBL" id="QXWK01000017">
    <property type="protein sequence ID" value="NBH61916.1"/>
    <property type="molecule type" value="Genomic_DNA"/>
</dbReference>
<sequence length="355" mass="40393">MMKEIHGGNIYKYDHKVYDFSANLNPLGMPEEVKTAIAEHIDRYESYPDPQNRELTEALSLYHSVPKECICCGNGAADIIFRIALGLRPQKSLVLAPTFSEYEQALKACGSTVVYHFLAEEKGFRLQEDVLKAIDESLDMMFLCNPNNPTGIPTERELVLAIAQKCERCGVTLVIDECFTEFLDEEERYSVMADVQRLENVIILKAFTKIYAMAGLRLGYCICANTVQAEIIRETLQPWAVSTVAAKAGCAALKLTGFVEKTKTYIKENREFLVKGLIDLGYKVYNTKANYIFFRSARDIRKPLEAFDIIVRSCSNYISLDEQYYRIAVRTREENIYFLKCLGEITEGREEPIHG</sequence>
<dbReference type="Proteomes" id="UP000446866">
    <property type="component" value="Unassembled WGS sequence"/>
</dbReference>
<name>A0A845QJZ4_9FIRM</name>
<keyword evidence="2" id="KW-0663">Pyridoxal phosphate</keyword>
<proteinExistence type="predicted"/>
<evidence type="ECO:0000313" key="4">
    <source>
        <dbReference type="EMBL" id="NBH61916.1"/>
    </source>
</evidence>
<organism evidence="4 5">
    <name type="scientific">Anaerotruncus colihominis</name>
    <dbReference type="NCBI Taxonomy" id="169435"/>
    <lineage>
        <taxon>Bacteria</taxon>
        <taxon>Bacillati</taxon>
        <taxon>Bacillota</taxon>
        <taxon>Clostridia</taxon>
        <taxon>Eubacteriales</taxon>
        <taxon>Oscillospiraceae</taxon>
        <taxon>Anaerotruncus</taxon>
    </lineage>
</organism>
<dbReference type="Pfam" id="PF00155">
    <property type="entry name" value="Aminotran_1_2"/>
    <property type="match status" value="1"/>
</dbReference>
<dbReference type="AlphaFoldDB" id="A0A845QJZ4"/>
<comment type="caution">
    <text evidence="4">The sequence shown here is derived from an EMBL/GenBank/DDBJ whole genome shotgun (WGS) entry which is preliminary data.</text>
</comment>
<dbReference type="InterPro" id="IPR015422">
    <property type="entry name" value="PyrdxlP-dep_Trfase_small"/>
</dbReference>
<dbReference type="InterPro" id="IPR015424">
    <property type="entry name" value="PyrdxlP-dep_Trfase"/>
</dbReference>
<dbReference type="GO" id="GO:0030170">
    <property type="term" value="F:pyridoxal phosphate binding"/>
    <property type="evidence" value="ECO:0007669"/>
    <property type="project" value="InterPro"/>
</dbReference>
<keyword evidence="4" id="KW-0808">Transferase</keyword>
<evidence type="ECO:0000256" key="1">
    <source>
        <dbReference type="ARBA" id="ARBA00001933"/>
    </source>
</evidence>
<dbReference type="CDD" id="cd00609">
    <property type="entry name" value="AAT_like"/>
    <property type="match status" value="1"/>
</dbReference>
<dbReference type="InterPro" id="IPR004839">
    <property type="entry name" value="Aminotransferase_I/II_large"/>
</dbReference>
<evidence type="ECO:0000256" key="2">
    <source>
        <dbReference type="ARBA" id="ARBA00022898"/>
    </source>
</evidence>
<evidence type="ECO:0000259" key="3">
    <source>
        <dbReference type="Pfam" id="PF00155"/>
    </source>
</evidence>
<dbReference type="Gene3D" id="3.90.1150.10">
    <property type="entry name" value="Aspartate Aminotransferase, domain 1"/>
    <property type="match status" value="1"/>
</dbReference>
<accession>A0A845QJZ4</accession>
<protein>
    <submittedName>
        <fullName evidence="4">Aminotransferase class I/II-fold pyridoxal phosphate-dependent enzyme</fullName>
    </submittedName>
</protein>
<reference evidence="4 5" key="1">
    <citation type="submission" date="2018-08" db="EMBL/GenBank/DDBJ databases">
        <title>Murine metabolic-syndrome-specific gut microbial biobank.</title>
        <authorList>
            <person name="Liu C."/>
        </authorList>
    </citation>
    <scope>NUCLEOTIDE SEQUENCE [LARGE SCALE GENOMIC DNA]</scope>
    <source>
        <strain evidence="4 5">28</strain>
    </source>
</reference>
<dbReference type="SUPFAM" id="SSF53383">
    <property type="entry name" value="PLP-dependent transferases"/>
    <property type="match status" value="1"/>
</dbReference>
<dbReference type="PANTHER" id="PTHR42885">
    <property type="entry name" value="HISTIDINOL-PHOSPHATE AMINOTRANSFERASE-RELATED"/>
    <property type="match status" value="1"/>
</dbReference>
<feature type="domain" description="Aminotransferase class I/classII large" evidence="3">
    <location>
        <begin position="16"/>
        <end position="339"/>
    </location>
</feature>
<keyword evidence="4" id="KW-0032">Aminotransferase</keyword>
<dbReference type="Gene3D" id="3.40.640.10">
    <property type="entry name" value="Type I PLP-dependent aspartate aminotransferase-like (Major domain)"/>
    <property type="match status" value="1"/>
</dbReference>
<dbReference type="PANTHER" id="PTHR42885:SF1">
    <property type="entry name" value="THREONINE-PHOSPHATE DECARBOXYLASE"/>
    <property type="match status" value="1"/>
</dbReference>
<comment type="cofactor">
    <cofactor evidence="1">
        <name>pyridoxal 5'-phosphate</name>
        <dbReference type="ChEBI" id="CHEBI:597326"/>
    </cofactor>
</comment>
<evidence type="ECO:0000313" key="5">
    <source>
        <dbReference type="Proteomes" id="UP000446866"/>
    </source>
</evidence>